<gene>
    <name evidence="3" type="primary">bla</name>
    <name evidence="3" type="ORF">FG486_09990</name>
</gene>
<dbReference type="PANTHER" id="PTHR42951">
    <property type="entry name" value="METALLO-BETA-LACTAMASE DOMAIN-CONTAINING"/>
    <property type="match status" value="1"/>
</dbReference>
<evidence type="ECO:0000313" key="3">
    <source>
        <dbReference type="EMBL" id="MBA1374671.1"/>
    </source>
</evidence>
<dbReference type="NCBIfam" id="NF012229">
    <property type="entry name" value="bla_class_B_core"/>
    <property type="match status" value="1"/>
</dbReference>
<dbReference type="Pfam" id="PF00753">
    <property type="entry name" value="Lactamase_B"/>
    <property type="match status" value="1"/>
</dbReference>
<dbReference type="NCBIfam" id="NF033105">
    <property type="entry name" value="bla_subclass_B3"/>
    <property type="match status" value="1"/>
</dbReference>
<reference evidence="3 4" key="1">
    <citation type="journal article" date="1994" name="Int. J. Syst. Bacteriol.">
        <title>Phylogenetic positions of novel aerobic, bacteriochlorophyll a-containing bacteria and description of Roseococcus thiosulfatophilus gen. nov., sp. nov., Erythromicrobium ramosum gen. nov., sp. nov., and Erythrobacter litoralis sp. nov.</title>
        <authorList>
            <person name="Yurkov V."/>
            <person name="Stackebrandt E."/>
            <person name="Holmes A."/>
            <person name="Fuerst J.A."/>
            <person name="Hugenholtz P."/>
            <person name="Golecki J."/>
            <person name="Gad'on N."/>
            <person name="Gorlenko V.M."/>
            <person name="Kompantseva E.I."/>
            <person name="Drews G."/>
        </authorList>
    </citation>
    <scope>NUCLEOTIDE SEQUENCE [LARGE SCALE GENOMIC DNA]</scope>
    <source>
        <strain evidence="3 4">KR-99</strain>
    </source>
</reference>
<accession>A0A7V8RDZ5</accession>
<feature type="signal peptide" evidence="1">
    <location>
        <begin position="1"/>
        <end position="20"/>
    </location>
</feature>
<dbReference type="InterPro" id="IPR001279">
    <property type="entry name" value="Metallo-B-lactamas"/>
</dbReference>
<protein>
    <submittedName>
        <fullName evidence="3">Subclass B3 metallo-beta-lactamase</fullName>
    </submittedName>
</protein>
<dbReference type="InterPro" id="IPR050855">
    <property type="entry name" value="NDM-1-like"/>
</dbReference>
<sequence>MKRTVLFTLLLTGCASAPMATPRLASDAQIAAAEAEPVGEFATEMRWNDRMAPFTILDNVHYVGTAGIGVFLVTTPEGHVLIDGALAQSVPQILDNIRTLGFEPKDVKYILNTHGHFDHAAGLAGLQRASGAKVIGSAADKPYLEAGRVDHGPTKDALFPPVRVDRTVGDGDTVRLGGTTLTAHLTPGHSPGCTSWGLTAKDSTGTPRKVFLHCSASLGGQSLVPPAYPGMADNYRASFAKVRAIQADVFLANHDMFFGLHEKRARQLAGERDAFVDPGELQRFNSAMEQGFLKALAKEQAAADAGKRP</sequence>
<evidence type="ECO:0000256" key="1">
    <source>
        <dbReference type="SAM" id="SignalP"/>
    </source>
</evidence>
<comment type="caution">
    <text evidence="3">The sequence shown here is derived from an EMBL/GenBank/DDBJ whole genome shotgun (WGS) entry which is preliminary data.</text>
</comment>
<dbReference type="RefSeq" id="WP_181267400.1">
    <property type="nucleotide sequence ID" value="NZ_BAAAGB010000001.1"/>
</dbReference>
<dbReference type="Proteomes" id="UP000589292">
    <property type="component" value="Unassembled WGS sequence"/>
</dbReference>
<feature type="domain" description="Metallo-beta-lactamase" evidence="2">
    <location>
        <begin position="67"/>
        <end position="254"/>
    </location>
</feature>
<feature type="chain" id="PRO_5030591486" evidence="1">
    <location>
        <begin position="21"/>
        <end position="309"/>
    </location>
</feature>
<name>A0A7V8RDZ5_9SPHN</name>
<organism evidence="3 4">
    <name type="scientific">Sphingomonas ursincola</name>
    <dbReference type="NCBI Taxonomy" id="56361"/>
    <lineage>
        <taxon>Bacteria</taxon>
        <taxon>Pseudomonadati</taxon>
        <taxon>Pseudomonadota</taxon>
        <taxon>Alphaproteobacteria</taxon>
        <taxon>Sphingomonadales</taxon>
        <taxon>Sphingomonadaceae</taxon>
        <taxon>Sphingomonas</taxon>
    </lineage>
</organism>
<dbReference type="Gene3D" id="3.60.15.10">
    <property type="entry name" value="Ribonuclease Z/Hydroxyacylglutathione hydrolase-like"/>
    <property type="match status" value="1"/>
</dbReference>
<keyword evidence="1" id="KW-0732">Signal</keyword>
<keyword evidence="4" id="KW-1185">Reference proteome</keyword>
<evidence type="ECO:0000313" key="4">
    <source>
        <dbReference type="Proteomes" id="UP000589292"/>
    </source>
</evidence>
<proteinExistence type="predicted"/>
<dbReference type="SUPFAM" id="SSF56281">
    <property type="entry name" value="Metallo-hydrolase/oxidoreductase"/>
    <property type="match status" value="1"/>
</dbReference>
<dbReference type="SMART" id="SM00849">
    <property type="entry name" value="Lactamase_B"/>
    <property type="match status" value="1"/>
</dbReference>
<dbReference type="PANTHER" id="PTHR42951:SF17">
    <property type="entry name" value="METALLO-BETA-LACTAMASE DOMAIN-CONTAINING PROTEIN"/>
    <property type="match status" value="1"/>
</dbReference>
<dbReference type="InterPro" id="IPR036866">
    <property type="entry name" value="RibonucZ/Hydroxyglut_hydro"/>
</dbReference>
<dbReference type="EMBL" id="VDES01000002">
    <property type="protein sequence ID" value="MBA1374671.1"/>
    <property type="molecule type" value="Genomic_DNA"/>
</dbReference>
<dbReference type="AlphaFoldDB" id="A0A7V8RDZ5"/>
<evidence type="ECO:0000259" key="2">
    <source>
        <dbReference type="SMART" id="SM00849"/>
    </source>
</evidence>